<dbReference type="RefSeq" id="WP_254020261.1">
    <property type="nucleotide sequence ID" value="NZ_CAKXZT010000141.1"/>
</dbReference>
<dbReference type="Gene3D" id="1.10.10.10">
    <property type="entry name" value="Winged helix-like DNA-binding domain superfamily/Winged helix DNA-binding domain"/>
    <property type="match status" value="1"/>
</dbReference>
<dbReference type="SUPFAM" id="SSF53850">
    <property type="entry name" value="Periplasmic binding protein-like II"/>
    <property type="match status" value="1"/>
</dbReference>
<proteinExistence type="inferred from homology"/>
<accession>A0ABM9E7B8</accession>
<evidence type="ECO:0000256" key="4">
    <source>
        <dbReference type="ARBA" id="ARBA00023163"/>
    </source>
</evidence>
<keyword evidence="7" id="KW-1185">Reference proteome</keyword>
<dbReference type="InterPro" id="IPR005119">
    <property type="entry name" value="LysR_subst-bd"/>
</dbReference>
<name>A0ABM9E7B8_9HYPH</name>
<evidence type="ECO:0000256" key="1">
    <source>
        <dbReference type="ARBA" id="ARBA00009437"/>
    </source>
</evidence>
<evidence type="ECO:0000259" key="5">
    <source>
        <dbReference type="PROSITE" id="PS50931"/>
    </source>
</evidence>
<evidence type="ECO:0000256" key="2">
    <source>
        <dbReference type="ARBA" id="ARBA00023015"/>
    </source>
</evidence>
<keyword evidence="2" id="KW-0805">Transcription regulation</keyword>
<comment type="caution">
    <text evidence="6">The sequence shown here is derived from an EMBL/GenBank/DDBJ whole genome shotgun (WGS) entry which is preliminary data.</text>
</comment>
<dbReference type="InterPro" id="IPR058163">
    <property type="entry name" value="LysR-type_TF_proteobact-type"/>
</dbReference>
<protein>
    <submittedName>
        <fullName evidence="6">LysR family transcriptional regulator</fullName>
    </submittedName>
</protein>
<feature type="domain" description="HTH lysR-type" evidence="5">
    <location>
        <begin position="15"/>
        <end position="65"/>
    </location>
</feature>
<dbReference type="InterPro" id="IPR000847">
    <property type="entry name" value="LysR_HTH_N"/>
</dbReference>
<keyword evidence="4" id="KW-0804">Transcription</keyword>
<dbReference type="Proteomes" id="UP001153050">
    <property type="component" value="Unassembled WGS sequence"/>
</dbReference>
<dbReference type="EMBL" id="CAKXZT010000141">
    <property type="protein sequence ID" value="CAH2405026.1"/>
    <property type="molecule type" value="Genomic_DNA"/>
</dbReference>
<gene>
    <name evidence="6" type="ORF">MES5069_450020</name>
</gene>
<dbReference type="Pfam" id="PF03466">
    <property type="entry name" value="LysR_substrate"/>
    <property type="match status" value="1"/>
</dbReference>
<evidence type="ECO:0000256" key="3">
    <source>
        <dbReference type="ARBA" id="ARBA00023125"/>
    </source>
</evidence>
<dbReference type="SUPFAM" id="SSF46785">
    <property type="entry name" value="Winged helix' DNA-binding domain"/>
    <property type="match status" value="1"/>
</dbReference>
<sequence>MIKNLDASLVADLWVFRLAAETANFSRAGEALAITQSAVTQRIQRLEARLNIKLFERGARGLSITHAGTLLFRACRSGFESIEECLVEIARATSLPSLSINCTPSLTLDWLTTRLAEFTSERPDIDVRMFVEMRPLDTARMISENFDIVIRYGPSPLPGANIVFECSEAFFPVISPELKLKIERNELKELVLLHDAMPWLNPAEPAEEWTLWRQKHGIPWALPTRDRFFNLAHLAYQSAINSEGIALGRALLVRPYIASGLLVPAAGNQSLSMMKYFVSTQSESSPPHITEFICWLRKRMIEDS</sequence>
<dbReference type="Pfam" id="PF00126">
    <property type="entry name" value="HTH_1"/>
    <property type="match status" value="1"/>
</dbReference>
<dbReference type="PANTHER" id="PTHR30537">
    <property type="entry name" value="HTH-TYPE TRANSCRIPTIONAL REGULATOR"/>
    <property type="match status" value="1"/>
</dbReference>
<dbReference type="InterPro" id="IPR036390">
    <property type="entry name" value="WH_DNA-bd_sf"/>
</dbReference>
<organism evidence="6 7">
    <name type="scientific">Mesorhizobium escarrei</name>
    <dbReference type="NCBI Taxonomy" id="666018"/>
    <lineage>
        <taxon>Bacteria</taxon>
        <taxon>Pseudomonadati</taxon>
        <taxon>Pseudomonadota</taxon>
        <taxon>Alphaproteobacteria</taxon>
        <taxon>Hyphomicrobiales</taxon>
        <taxon>Phyllobacteriaceae</taxon>
        <taxon>Mesorhizobium</taxon>
    </lineage>
</organism>
<reference evidence="6 7" key="1">
    <citation type="submission" date="2022-03" db="EMBL/GenBank/DDBJ databases">
        <authorList>
            <person name="Brunel B."/>
        </authorList>
    </citation>
    <scope>NUCLEOTIDE SEQUENCE [LARGE SCALE GENOMIC DNA]</scope>
    <source>
        <strain evidence="6">STM5069sample</strain>
    </source>
</reference>
<evidence type="ECO:0000313" key="6">
    <source>
        <dbReference type="EMBL" id="CAH2405026.1"/>
    </source>
</evidence>
<evidence type="ECO:0000313" key="7">
    <source>
        <dbReference type="Proteomes" id="UP001153050"/>
    </source>
</evidence>
<dbReference type="PANTHER" id="PTHR30537:SF5">
    <property type="entry name" value="HTH-TYPE TRANSCRIPTIONAL ACTIVATOR TTDR-RELATED"/>
    <property type="match status" value="1"/>
</dbReference>
<dbReference type="Gene3D" id="3.40.190.10">
    <property type="entry name" value="Periplasmic binding protein-like II"/>
    <property type="match status" value="2"/>
</dbReference>
<dbReference type="PRINTS" id="PR00039">
    <property type="entry name" value="HTHLYSR"/>
</dbReference>
<comment type="similarity">
    <text evidence="1">Belongs to the LysR transcriptional regulatory family.</text>
</comment>
<dbReference type="PROSITE" id="PS50931">
    <property type="entry name" value="HTH_LYSR"/>
    <property type="match status" value="1"/>
</dbReference>
<keyword evidence="3" id="KW-0238">DNA-binding</keyword>
<dbReference type="InterPro" id="IPR036388">
    <property type="entry name" value="WH-like_DNA-bd_sf"/>
</dbReference>